<evidence type="ECO:0000313" key="6">
    <source>
        <dbReference type="EMBL" id="EEC47599.1"/>
    </source>
</evidence>
<dbReference type="eggNOG" id="ENOG502S7DQ">
    <property type="taxonomic scope" value="Eukaryota"/>
</dbReference>
<keyword evidence="7" id="KW-1185">Reference proteome</keyword>
<dbReference type="AlphaFoldDB" id="B7G0Z2"/>
<evidence type="ECO:0000256" key="5">
    <source>
        <dbReference type="ARBA" id="ARBA00023136"/>
    </source>
</evidence>
<keyword evidence="3" id="KW-0812">Transmembrane</keyword>
<dbReference type="PaxDb" id="2850-Phatr46364"/>
<comment type="similarity">
    <text evidence="2">Belongs to the FUN14 family.</text>
</comment>
<dbReference type="HOGENOM" id="CLU_1306971_0_0_1"/>
<dbReference type="EMBL" id="CM000613">
    <property type="protein sequence ID" value="EEC47599.1"/>
    <property type="molecule type" value="Genomic_DNA"/>
</dbReference>
<dbReference type="Pfam" id="PF04930">
    <property type="entry name" value="FUN14"/>
    <property type="match status" value="1"/>
</dbReference>
<evidence type="ECO:0000256" key="1">
    <source>
        <dbReference type="ARBA" id="ARBA00004370"/>
    </source>
</evidence>
<dbReference type="PANTHER" id="PTHR21346">
    <property type="entry name" value="FUN14 DOMAIN CONTAINING"/>
    <property type="match status" value="1"/>
</dbReference>
<sequence>MSGFVGSTLSLARQLVTPRRASSWMLFAGVCGSTAPVATVLCEAPKENLLPKDKNGNVEWSRIPSHLTDSAFWDTLAKSTGSSIQDAIDSGVPTQLSYGFVSGYCSGMALKKVGRAAAVVLGLGFVTLQTLSYQGYIQVDHVKMKKQVLDFFDFNEDGKIDGKDRSVATQKVMEVLQFNLPAGGGFGAGFIGGLRSG</sequence>
<dbReference type="InParanoid" id="B7G0Z2"/>
<evidence type="ECO:0000256" key="4">
    <source>
        <dbReference type="ARBA" id="ARBA00022989"/>
    </source>
</evidence>
<gene>
    <name evidence="6" type="ORF">PHATRDRAFT_46364</name>
</gene>
<evidence type="ECO:0000256" key="3">
    <source>
        <dbReference type="ARBA" id="ARBA00022692"/>
    </source>
</evidence>
<dbReference type="GO" id="GO:0005741">
    <property type="term" value="C:mitochondrial outer membrane"/>
    <property type="evidence" value="ECO:0007669"/>
    <property type="project" value="TreeGrafter"/>
</dbReference>
<keyword evidence="4" id="KW-1133">Transmembrane helix</keyword>
<proteinExistence type="inferred from homology"/>
<reference evidence="6 7" key="1">
    <citation type="journal article" date="2008" name="Nature">
        <title>The Phaeodactylum genome reveals the evolutionary history of diatom genomes.</title>
        <authorList>
            <person name="Bowler C."/>
            <person name="Allen A.E."/>
            <person name="Badger J.H."/>
            <person name="Grimwood J."/>
            <person name="Jabbari K."/>
            <person name="Kuo A."/>
            <person name="Maheswari U."/>
            <person name="Martens C."/>
            <person name="Maumus F."/>
            <person name="Otillar R.P."/>
            <person name="Rayko E."/>
            <person name="Salamov A."/>
            <person name="Vandepoele K."/>
            <person name="Beszteri B."/>
            <person name="Gruber A."/>
            <person name="Heijde M."/>
            <person name="Katinka M."/>
            <person name="Mock T."/>
            <person name="Valentin K."/>
            <person name="Verret F."/>
            <person name="Berges J.A."/>
            <person name="Brownlee C."/>
            <person name="Cadoret J.P."/>
            <person name="Chiovitti A."/>
            <person name="Choi C.J."/>
            <person name="Coesel S."/>
            <person name="De Martino A."/>
            <person name="Detter J.C."/>
            <person name="Durkin C."/>
            <person name="Falciatore A."/>
            <person name="Fournet J."/>
            <person name="Haruta M."/>
            <person name="Huysman M.J."/>
            <person name="Jenkins B.D."/>
            <person name="Jiroutova K."/>
            <person name="Jorgensen R.E."/>
            <person name="Joubert Y."/>
            <person name="Kaplan A."/>
            <person name="Kroger N."/>
            <person name="Kroth P.G."/>
            <person name="La Roche J."/>
            <person name="Lindquist E."/>
            <person name="Lommer M."/>
            <person name="Martin-Jezequel V."/>
            <person name="Lopez P.J."/>
            <person name="Lucas S."/>
            <person name="Mangogna M."/>
            <person name="McGinnis K."/>
            <person name="Medlin L.K."/>
            <person name="Montsant A."/>
            <person name="Oudot-Le Secq M.P."/>
            <person name="Napoli C."/>
            <person name="Obornik M."/>
            <person name="Parker M.S."/>
            <person name="Petit J.L."/>
            <person name="Porcel B.M."/>
            <person name="Poulsen N."/>
            <person name="Robison M."/>
            <person name="Rychlewski L."/>
            <person name="Rynearson T.A."/>
            <person name="Schmutz J."/>
            <person name="Shapiro H."/>
            <person name="Siaut M."/>
            <person name="Stanley M."/>
            <person name="Sussman M.R."/>
            <person name="Taylor A.R."/>
            <person name="Vardi A."/>
            <person name="von Dassow P."/>
            <person name="Vyverman W."/>
            <person name="Willis A."/>
            <person name="Wyrwicz L.S."/>
            <person name="Rokhsar D.S."/>
            <person name="Weissenbach J."/>
            <person name="Armbrust E.V."/>
            <person name="Green B.R."/>
            <person name="Van de Peer Y."/>
            <person name="Grigoriev I.V."/>
        </authorList>
    </citation>
    <scope>NUCLEOTIDE SEQUENCE [LARGE SCALE GENOMIC DNA]</scope>
    <source>
        <strain evidence="6 7">CCAP 1055/1</strain>
    </source>
</reference>
<evidence type="ECO:0000313" key="7">
    <source>
        <dbReference type="Proteomes" id="UP000000759"/>
    </source>
</evidence>
<dbReference type="GO" id="GO:0000422">
    <property type="term" value="P:autophagy of mitochondrion"/>
    <property type="evidence" value="ECO:0007669"/>
    <property type="project" value="TreeGrafter"/>
</dbReference>
<dbReference type="RefSeq" id="XP_002180947.1">
    <property type="nucleotide sequence ID" value="XM_002180911.1"/>
</dbReference>
<organism evidence="6 7">
    <name type="scientific">Phaeodactylum tricornutum (strain CCAP 1055/1)</name>
    <dbReference type="NCBI Taxonomy" id="556484"/>
    <lineage>
        <taxon>Eukaryota</taxon>
        <taxon>Sar</taxon>
        <taxon>Stramenopiles</taxon>
        <taxon>Ochrophyta</taxon>
        <taxon>Bacillariophyta</taxon>
        <taxon>Bacillariophyceae</taxon>
        <taxon>Bacillariophycidae</taxon>
        <taxon>Naviculales</taxon>
        <taxon>Phaeodactylaceae</taxon>
        <taxon>Phaeodactylum</taxon>
    </lineage>
</organism>
<keyword evidence="5" id="KW-0472">Membrane</keyword>
<dbReference type="InterPro" id="IPR007014">
    <property type="entry name" value="FUN14"/>
</dbReference>
<evidence type="ECO:0000256" key="2">
    <source>
        <dbReference type="ARBA" id="ARBA00009160"/>
    </source>
</evidence>
<protein>
    <recommendedName>
        <fullName evidence="8">EF-hand domain-containing protein</fullName>
    </recommendedName>
</protein>
<dbReference type="GeneID" id="7201631"/>
<dbReference type="OrthoDB" id="163794at2759"/>
<dbReference type="STRING" id="556484.B7G0Z2"/>
<dbReference type="PANTHER" id="PTHR21346:SF0">
    <property type="entry name" value="RE45833P"/>
    <property type="match status" value="1"/>
</dbReference>
<dbReference type="Proteomes" id="UP000000759">
    <property type="component" value="Chromosome 10"/>
</dbReference>
<reference evidence="7" key="2">
    <citation type="submission" date="2008-08" db="EMBL/GenBank/DDBJ databases">
        <authorList>
            <consortium name="Diatom Consortium"/>
            <person name="Grigoriev I."/>
            <person name="Grimwood J."/>
            <person name="Kuo A."/>
            <person name="Otillar R.P."/>
            <person name="Salamov A."/>
            <person name="Detter J.C."/>
            <person name="Lindquist E."/>
            <person name="Shapiro H."/>
            <person name="Lucas S."/>
            <person name="Glavina del Rio T."/>
            <person name="Pitluck S."/>
            <person name="Rokhsar D."/>
            <person name="Bowler C."/>
        </authorList>
    </citation>
    <scope>GENOME REANNOTATION</scope>
    <source>
        <strain evidence="7">CCAP 1055/1</strain>
    </source>
</reference>
<accession>B7G0Z2</accession>
<evidence type="ECO:0008006" key="8">
    <source>
        <dbReference type="Google" id="ProtNLM"/>
    </source>
</evidence>
<dbReference type="KEGG" id="pti:PHATRDRAFT_46364"/>
<name>B7G0Z2_PHATC</name>
<comment type="subcellular location">
    <subcellularLocation>
        <location evidence="1">Membrane</location>
    </subcellularLocation>
</comment>